<proteinExistence type="predicted"/>
<dbReference type="PANTHER" id="PTHR34883:SF15">
    <property type="entry name" value="EXTRACELLULAR SERINE-RICH PROTEIN"/>
    <property type="match status" value="1"/>
</dbReference>
<comment type="caution">
    <text evidence="3">The sequence shown here is derived from an EMBL/GenBank/DDBJ whole genome shotgun (WGS) entry which is preliminary data.</text>
</comment>
<organism evidence="3 4">
    <name type="scientific">Claviceps africana</name>
    <dbReference type="NCBI Taxonomy" id="83212"/>
    <lineage>
        <taxon>Eukaryota</taxon>
        <taxon>Fungi</taxon>
        <taxon>Dikarya</taxon>
        <taxon>Ascomycota</taxon>
        <taxon>Pezizomycotina</taxon>
        <taxon>Sordariomycetes</taxon>
        <taxon>Hypocreomycetidae</taxon>
        <taxon>Hypocreales</taxon>
        <taxon>Clavicipitaceae</taxon>
        <taxon>Claviceps</taxon>
    </lineage>
</organism>
<dbReference type="PANTHER" id="PTHR34883">
    <property type="entry name" value="SERINE-RICH PROTEIN, PUTATIVE-RELATED-RELATED"/>
    <property type="match status" value="1"/>
</dbReference>
<protein>
    <submittedName>
        <fullName evidence="3">Uncharacterized protein</fullName>
    </submittedName>
</protein>
<evidence type="ECO:0000256" key="2">
    <source>
        <dbReference type="SAM" id="SignalP"/>
    </source>
</evidence>
<dbReference type="CDD" id="cd00920">
    <property type="entry name" value="Cupredoxin"/>
    <property type="match status" value="1"/>
</dbReference>
<dbReference type="AlphaFoldDB" id="A0A8K0J867"/>
<feature type="region of interest" description="Disordered" evidence="1">
    <location>
        <begin position="157"/>
        <end position="186"/>
    </location>
</feature>
<name>A0A8K0J867_9HYPO</name>
<evidence type="ECO:0000313" key="4">
    <source>
        <dbReference type="Proteomes" id="UP000811619"/>
    </source>
</evidence>
<gene>
    <name evidence="3" type="ORF">E4U42_003292</name>
</gene>
<keyword evidence="2" id="KW-0732">Signal</keyword>
<reference evidence="3" key="1">
    <citation type="journal article" date="2020" name="bioRxiv">
        <title>Whole genome comparisons of ergot fungi reveals the divergence and evolution of species within the genus Claviceps are the result of varying mechanisms driving genome evolution and host range expansion.</title>
        <authorList>
            <person name="Wyka S.A."/>
            <person name="Mondo S.J."/>
            <person name="Liu M."/>
            <person name="Dettman J."/>
            <person name="Nalam V."/>
            <person name="Broders K.D."/>
        </authorList>
    </citation>
    <scope>NUCLEOTIDE SEQUENCE</scope>
    <source>
        <strain evidence="3">CCC 489</strain>
    </source>
</reference>
<dbReference type="OrthoDB" id="5421909at2759"/>
<evidence type="ECO:0000256" key="1">
    <source>
        <dbReference type="SAM" id="MobiDB-lite"/>
    </source>
</evidence>
<dbReference type="EMBL" id="SRPY01000268">
    <property type="protein sequence ID" value="KAG5926446.1"/>
    <property type="molecule type" value="Genomic_DNA"/>
</dbReference>
<dbReference type="SUPFAM" id="SSF49503">
    <property type="entry name" value="Cupredoxins"/>
    <property type="match status" value="1"/>
</dbReference>
<keyword evidence="4" id="KW-1185">Reference proteome</keyword>
<accession>A0A8K0J867</accession>
<feature type="chain" id="PRO_5035455660" evidence="2">
    <location>
        <begin position="20"/>
        <end position="225"/>
    </location>
</feature>
<dbReference type="Gene3D" id="2.60.40.420">
    <property type="entry name" value="Cupredoxins - blue copper proteins"/>
    <property type="match status" value="1"/>
</dbReference>
<sequence length="225" mass="23574">MPSLKTFLAAAGLAALAVADTISITAMSNNTFSPDSVTAKQGDVLEFRFPSGNHSVVAGDYDCPCFALPPGSGFSSGTFDANSYEDDKVFRVTLSNADPVVFYSSQGDDCSKGMVGIVNPNEKQTLHKYRMRASQLARCTTDKCCYGEESVDEEASCDVGDKDSKCGKKDSGMGTKDSGIGKNDTSCGPKDNPGDIIVKSSVNMLQVPLFAVTVVMGGMVALAGL</sequence>
<evidence type="ECO:0000313" key="3">
    <source>
        <dbReference type="EMBL" id="KAG5926446.1"/>
    </source>
</evidence>
<dbReference type="InterPro" id="IPR008972">
    <property type="entry name" value="Cupredoxin"/>
</dbReference>
<dbReference type="Proteomes" id="UP000811619">
    <property type="component" value="Unassembled WGS sequence"/>
</dbReference>
<feature type="signal peptide" evidence="2">
    <location>
        <begin position="1"/>
        <end position="19"/>
    </location>
</feature>
<feature type="compositionally biased region" description="Basic and acidic residues" evidence="1">
    <location>
        <begin position="159"/>
        <end position="171"/>
    </location>
</feature>
<dbReference type="InterPro" id="IPR052953">
    <property type="entry name" value="Ser-rich/MCO-related"/>
</dbReference>